<evidence type="ECO:0000256" key="4">
    <source>
        <dbReference type="SAM" id="MobiDB-lite"/>
    </source>
</evidence>
<evidence type="ECO:0000313" key="5">
    <source>
        <dbReference type="Proteomes" id="UP000515163"/>
    </source>
</evidence>
<dbReference type="PROSITE" id="PS50297">
    <property type="entry name" value="ANK_REP_REGION"/>
    <property type="match status" value="2"/>
</dbReference>
<sequence>MGAKEVNYLKWLKDLHSKRILLPNQQDETGLSQIHHCAYRGYLSCLKWLAKHGGNLASSSAEGSVAAHYAAAGGHLDVLQWIYRRSSRTIAYRDHNGATPLYFAAQEGHLDCLEWLTKRSGTVHGQISIDGMTAAHASAQEGHLDCLAFLIQCAGCSGLARDKTGCTPMHFAAAGGHRSCVHWLALHGWGTGNERNKTGSSPLHVAAEHGHMEVVKLLMKSGAKADLYDRHGRTAYDIAVETGNEACAQFLLQATHKTLNGMVANIFVHQSSLKRVRFERKAIEKGIRDSNPELTESQTLEAVNQLYYPHLDQSQDRMFRSRSLVYPSYSSYRESRALAENRTYSTNCLNKGVSLTNYLSNFDSSLTPVLESRPRNGYVTHPSPAKGSFHQPLQRSYSEPIQPTPDLITDNDKSPKNGMLGTQSVRNEVLLSDWSSPKRNSFKISNPSNQYEVNGYSNVSCSRPSVSSILSAFRSKSSKSKENPNPEAYNPKDLLPFPVESGELNVFRRLYRLSKKKLTRTTSLSISDRDRVPNKPKTPQDRFLVTGEDPFIPGSPRHSFYEPTTTELSPDYEDQWTGANGHVAGMSTDEETGDNMQIVSYHRPTSSGFTIENIRTKMRDNALIW</sequence>
<feature type="repeat" description="ANK" evidence="3">
    <location>
        <begin position="96"/>
        <end position="128"/>
    </location>
</feature>
<dbReference type="AlphaFoldDB" id="A0A6P8I4R4"/>
<dbReference type="Pfam" id="PF12796">
    <property type="entry name" value="Ank_2"/>
    <property type="match status" value="3"/>
</dbReference>
<dbReference type="InterPro" id="IPR002110">
    <property type="entry name" value="Ankyrin_rpt"/>
</dbReference>
<dbReference type="SMART" id="SM00248">
    <property type="entry name" value="ANK"/>
    <property type="match status" value="7"/>
</dbReference>
<dbReference type="Proteomes" id="UP000515163">
    <property type="component" value="Unplaced"/>
</dbReference>
<reference evidence="6" key="1">
    <citation type="submission" date="2025-08" db="UniProtKB">
        <authorList>
            <consortium name="RefSeq"/>
        </authorList>
    </citation>
    <scope>IDENTIFICATION</scope>
    <source>
        <tissue evidence="6">Tentacle</tissue>
    </source>
</reference>
<dbReference type="Gene3D" id="1.25.40.20">
    <property type="entry name" value="Ankyrin repeat-containing domain"/>
    <property type="match status" value="3"/>
</dbReference>
<keyword evidence="2 3" id="KW-0040">ANK repeat</keyword>
<dbReference type="InterPro" id="IPR036770">
    <property type="entry name" value="Ankyrin_rpt-contain_sf"/>
</dbReference>
<feature type="compositionally biased region" description="Polar residues" evidence="4">
    <location>
        <begin position="391"/>
        <end position="401"/>
    </location>
</feature>
<evidence type="ECO:0000256" key="2">
    <source>
        <dbReference type="ARBA" id="ARBA00023043"/>
    </source>
</evidence>
<dbReference type="GeneID" id="116296080"/>
<evidence type="ECO:0000256" key="1">
    <source>
        <dbReference type="ARBA" id="ARBA00022737"/>
    </source>
</evidence>
<dbReference type="OrthoDB" id="10261302at2759"/>
<evidence type="ECO:0000256" key="3">
    <source>
        <dbReference type="PROSITE-ProRule" id="PRU00023"/>
    </source>
</evidence>
<dbReference type="SUPFAM" id="SSF48403">
    <property type="entry name" value="Ankyrin repeat"/>
    <property type="match status" value="1"/>
</dbReference>
<accession>A0A6P8I4R4</accession>
<feature type="region of interest" description="Disordered" evidence="4">
    <location>
        <begin position="373"/>
        <end position="420"/>
    </location>
</feature>
<keyword evidence="1" id="KW-0677">Repeat</keyword>
<dbReference type="PANTHER" id="PTHR24201">
    <property type="entry name" value="ANK_REP_REGION DOMAIN-CONTAINING PROTEIN"/>
    <property type="match status" value="1"/>
</dbReference>
<dbReference type="PRINTS" id="PR01415">
    <property type="entry name" value="ANKYRIN"/>
</dbReference>
<dbReference type="PANTHER" id="PTHR24201:SF17">
    <property type="entry name" value="ANKYRIN REPEAT DOMAIN-CONTAINING PROTEIN 10-LIKE ISOFORM X1"/>
    <property type="match status" value="1"/>
</dbReference>
<gene>
    <name evidence="6" type="primary">LOC116296080</name>
</gene>
<keyword evidence="5" id="KW-1185">Reference proteome</keyword>
<dbReference type="PROSITE" id="PS50088">
    <property type="entry name" value="ANK_REPEAT"/>
    <property type="match status" value="2"/>
</dbReference>
<feature type="region of interest" description="Disordered" evidence="4">
    <location>
        <begin position="475"/>
        <end position="494"/>
    </location>
</feature>
<dbReference type="InParanoid" id="A0A6P8I4R4"/>
<evidence type="ECO:0000313" key="6">
    <source>
        <dbReference type="RefSeq" id="XP_031559897.1"/>
    </source>
</evidence>
<dbReference type="RefSeq" id="XP_031559897.1">
    <property type="nucleotide sequence ID" value="XM_031704037.1"/>
</dbReference>
<proteinExistence type="predicted"/>
<organism evidence="5 6">
    <name type="scientific">Actinia tenebrosa</name>
    <name type="common">Australian red waratah sea anemone</name>
    <dbReference type="NCBI Taxonomy" id="6105"/>
    <lineage>
        <taxon>Eukaryota</taxon>
        <taxon>Metazoa</taxon>
        <taxon>Cnidaria</taxon>
        <taxon>Anthozoa</taxon>
        <taxon>Hexacorallia</taxon>
        <taxon>Actiniaria</taxon>
        <taxon>Actiniidae</taxon>
        <taxon>Actinia</taxon>
    </lineage>
</organism>
<feature type="region of interest" description="Disordered" evidence="4">
    <location>
        <begin position="524"/>
        <end position="549"/>
    </location>
</feature>
<dbReference type="KEGG" id="aten:116296080"/>
<protein>
    <submittedName>
        <fullName evidence="6">Ankyrin repeat and KH domain-containing protein 1-like</fullName>
    </submittedName>
</protein>
<name>A0A6P8I4R4_ACTTE</name>
<feature type="repeat" description="ANK" evidence="3">
    <location>
        <begin position="198"/>
        <end position="230"/>
    </location>
</feature>
<dbReference type="InterPro" id="IPR050776">
    <property type="entry name" value="Ank_Repeat/CDKN_Inhibitor"/>
</dbReference>